<gene>
    <name evidence="1" type="ORF">CKO43_23555</name>
</gene>
<dbReference type="Proteomes" id="UP001041814">
    <property type="component" value="Unassembled WGS sequence"/>
</dbReference>
<sequence length="124" mass="13882">MFHTDFVATVNRAGLVGVSAGKDRATPLEIWVVAVGNRLFARSWGLSERSWYSTFLSGAHGFLECEGQRVQVSGREPLDLQTISPLIDAEYLRKYDRGENSKYARGILGQQHIQRTLEFIPLVG</sequence>
<dbReference type="RefSeq" id="WP_200232047.1">
    <property type="nucleotide sequence ID" value="NZ_NRRT01000105.1"/>
</dbReference>
<comment type="caution">
    <text evidence="1">The sequence shown here is derived from an EMBL/GenBank/DDBJ whole genome shotgun (WGS) entry which is preliminary data.</text>
</comment>
<organism evidence="1 2">
    <name type="scientific">Rubrivivax gelatinosus</name>
    <name type="common">Rhodocyclus gelatinosus</name>
    <name type="synonym">Rhodopseudomonas gelatinosa</name>
    <dbReference type="NCBI Taxonomy" id="28068"/>
    <lineage>
        <taxon>Bacteria</taxon>
        <taxon>Pseudomonadati</taxon>
        <taxon>Pseudomonadota</taxon>
        <taxon>Betaproteobacteria</taxon>
        <taxon>Burkholderiales</taxon>
        <taxon>Sphaerotilaceae</taxon>
        <taxon>Rubrivivax</taxon>
    </lineage>
</organism>
<reference evidence="1" key="2">
    <citation type="journal article" date="2020" name="Microorganisms">
        <title>Osmotic Adaptation and Compatible Solute Biosynthesis of Phototrophic Bacteria as Revealed from Genome Analyses.</title>
        <authorList>
            <person name="Imhoff J.F."/>
            <person name="Rahn T."/>
            <person name="Kunzel S."/>
            <person name="Keller A."/>
            <person name="Neulinger S.C."/>
        </authorList>
    </citation>
    <scope>NUCLEOTIDE SEQUENCE</scope>
    <source>
        <strain evidence="1">IM 151</strain>
    </source>
</reference>
<dbReference type="InterPro" id="IPR016888">
    <property type="entry name" value="UCP028498"/>
</dbReference>
<dbReference type="EMBL" id="NRRU01000149">
    <property type="protein sequence ID" value="MBK1715729.1"/>
    <property type="molecule type" value="Genomic_DNA"/>
</dbReference>
<accession>A0ABS1E2B7</accession>
<protein>
    <recommendedName>
        <fullName evidence="3">DUF2255 family protein</fullName>
    </recommendedName>
</protein>
<reference evidence="1" key="1">
    <citation type="submission" date="2017-08" db="EMBL/GenBank/DDBJ databases">
        <authorList>
            <person name="Imhoff J.F."/>
            <person name="Rahn T."/>
            <person name="Kuenzel S."/>
            <person name="Neulinger S.C."/>
        </authorList>
    </citation>
    <scope>NUCLEOTIDE SEQUENCE</scope>
    <source>
        <strain evidence="1">IM 151</strain>
    </source>
</reference>
<keyword evidence="2" id="KW-1185">Reference proteome</keyword>
<name>A0ABS1E2B7_RUBGE</name>
<dbReference type="Pfam" id="PF10012">
    <property type="entry name" value="DUF2255"/>
    <property type="match status" value="1"/>
</dbReference>
<proteinExistence type="predicted"/>
<evidence type="ECO:0000313" key="1">
    <source>
        <dbReference type="EMBL" id="MBK1715729.1"/>
    </source>
</evidence>
<evidence type="ECO:0000313" key="2">
    <source>
        <dbReference type="Proteomes" id="UP001041814"/>
    </source>
</evidence>
<evidence type="ECO:0008006" key="3">
    <source>
        <dbReference type="Google" id="ProtNLM"/>
    </source>
</evidence>